<dbReference type="Pfam" id="PF10282">
    <property type="entry name" value="Lactonase"/>
    <property type="match status" value="1"/>
</dbReference>
<organism evidence="3 4">
    <name type="scientific">Coniochaeta ligniaria NRRL 30616</name>
    <dbReference type="NCBI Taxonomy" id="1408157"/>
    <lineage>
        <taxon>Eukaryota</taxon>
        <taxon>Fungi</taxon>
        <taxon>Dikarya</taxon>
        <taxon>Ascomycota</taxon>
        <taxon>Pezizomycotina</taxon>
        <taxon>Sordariomycetes</taxon>
        <taxon>Sordariomycetidae</taxon>
        <taxon>Coniochaetales</taxon>
        <taxon>Coniochaetaceae</taxon>
        <taxon>Coniochaeta</taxon>
    </lineage>
</organism>
<dbReference type="Proteomes" id="UP000182658">
    <property type="component" value="Unassembled WGS sequence"/>
</dbReference>
<reference evidence="3 4" key="1">
    <citation type="submission" date="2016-10" db="EMBL/GenBank/DDBJ databases">
        <title>Draft genome sequence of Coniochaeta ligniaria NRRL30616, a lignocellulolytic fungus for bioabatement of inhibitors in plant biomass hydrolysates.</title>
        <authorList>
            <consortium name="DOE Joint Genome Institute"/>
            <person name="Jimenez D.J."/>
            <person name="Hector R.E."/>
            <person name="Riley R."/>
            <person name="Sun H."/>
            <person name="Grigoriev I.V."/>
            <person name="Van Elsas J.D."/>
            <person name="Nichols N.N."/>
        </authorList>
    </citation>
    <scope>NUCLEOTIDE SEQUENCE [LARGE SCALE GENOMIC DNA]</scope>
    <source>
        <strain evidence="3 4">NRRL 30616</strain>
    </source>
</reference>
<dbReference type="AlphaFoldDB" id="A0A1J7IB14"/>
<dbReference type="OrthoDB" id="1715191at2759"/>
<comment type="similarity">
    <text evidence="1">Belongs to the cycloisomerase 2 family.</text>
</comment>
<proteinExistence type="inferred from homology"/>
<feature type="region of interest" description="Disordered" evidence="2">
    <location>
        <begin position="1"/>
        <end position="23"/>
    </location>
</feature>
<evidence type="ECO:0000313" key="4">
    <source>
        <dbReference type="Proteomes" id="UP000182658"/>
    </source>
</evidence>
<dbReference type="Gene3D" id="2.130.10.10">
    <property type="entry name" value="YVTN repeat-like/Quinoprotein amine dehydrogenase"/>
    <property type="match status" value="1"/>
</dbReference>
<evidence type="ECO:0000256" key="1">
    <source>
        <dbReference type="ARBA" id="ARBA00005564"/>
    </source>
</evidence>
<dbReference type="InterPro" id="IPR050282">
    <property type="entry name" value="Cycloisomerase_2"/>
</dbReference>
<protein>
    <submittedName>
        <fullName evidence="3">3-carboxy-cis,cis-mucoante lactonizing enzyme</fullName>
    </submittedName>
</protein>
<evidence type="ECO:0000256" key="2">
    <source>
        <dbReference type="SAM" id="MobiDB-lite"/>
    </source>
</evidence>
<dbReference type="PANTHER" id="PTHR30344:SF4">
    <property type="entry name" value="CYCLASE, PUTATIVE (AFU_ORTHOLOGUE AFUA_6G11580)-RELATED"/>
    <property type="match status" value="1"/>
</dbReference>
<dbReference type="STRING" id="1408157.A0A1J7IB14"/>
<gene>
    <name evidence="3" type="ORF">CONLIGDRAFT_584579</name>
</gene>
<name>A0A1J7IB14_9PEZI</name>
<dbReference type="SUPFAM" id="SSF75011">
    <property type="entry name" value="3-carboxy-cis,cis-mucoante lactonizing enzyme"/>
    <property type="match status" value="1"/>
</dbReference>
<sequence length="333" mass="35542">MSVRSAPIPSPTNLPQHDKTNIYGTSNIAPRVASYAITGNSSLELTKSVPAAKTCSNRTSAFAVASPAEPYHVITGAWPGPNACGMSFNVSSNGSLDEVVDSWGYANKSGVHGLALGARDKEVLYSADLNGDTIWTHRVGENGRAEYVGKFGVKAGSHPRHLAAHPAGKRLYAVMEAGNRVAAFLLDGETTVADAEESTYSLIPDASNSSNYWSAEVMLSQDARYLWVTTRAQVNTKVPGYTSAFLLDDEGAIVKRMFRVPTTTVGGMANMISPAPWGCEWAALTDVGVGYVQIWKMKNKTEGRHGTEYATAEAVARADIADGGCRAVALWYD</sequence>
<dbReference type="InParanoid" id="A0A1J7IB14"/>
<dbReference type="PANTHER" id="PTHR30344">
    <property type="entry name" value="6-PHOSPHOGLUCONOLACTONASE-RELATED"/>
    <property type="match status" value="1"/>
</dbReference>
<dbReference type="InterPro" id="IPR015943">
    <property type="entry name" value="WD40/YVTN_repeat-like_dom_sf"/>
</dbReference>
<evidence type="ECO:0000313" key="3">
    <source>
        <dbReference type="EMBL" id="OIW24645.1"/>
    </source>
</evidence>
<dbReference type="InterPro" id="IPR019405">
    <property type="entry name" value="Lactonase_7-beta_prop"/>
</dbReference>
<dbReference type="EMBL" id="KV875103">
    <property type="protein sequence ID" value="OIW24645.1"/>
    <property type="molecule type" value="Genomic_DNA"/>
</dbReference>
<keyword evidence="4" id="KW-1185">Reference proteome</keyword>
<accession>A0A1J7IB14</accession>
<dbReference type="GO" id="GO:0017057">
    <property type="term" value="F:6-phosphogluconolactonase activity"/>
    <property type="evidence" value="ECO:0007669"/>
    <property type="project" value="TreeGrafter"/>
</dbReference>